<evidence type="ECO:0000256" key="3">
    <source>
        <dbReference type="ARBA" id="ARBA00023163"/>
    </source>
</evidence>
<feature type="domain" description="HTH merR-type" evidence="4">
    <location>
        <begin position="12"/>
        <end position="81"/>
    </location>
</feature>
<dbReference type="Gene3D" id="1.10.1660.10">
    <property type="match status" value="1"/>
</dbReference>
<gene>
    <name evidence="5" type="ORF">FEF65_07985</name>
</gene>
<dbReference type="PANTHER" id="PTHR30204">
    <property type="entry name" value="REDOX-CYCLING DRUG-SENSING TRANSCRIPTIONAL ACTIVATOR SOXR"/>
    <property type="match status" value="1"/>
</dbReference>
<dbReference type="GO" id="GO:0003700">
    <property type="term" value="F:DNA-binding transcription factor activity"/>
    <property type="evidence" value="ECO:0007669"/>
    <property type="project" value="InterPro"/>
</dbReference>
<dbReference type="Proteomes" id="UP000306585">
    <property type="component" value="Unassembled WGS sequence"/>
</dbReference>
<dbReference type="SUPFAM" id="SSF46955">
    <property type="entry name" value="Putative DNA-binding domain"/>
    <property type="match status" value="1"/>
</dbReference>
<protein>
    <submittedName>
        <fullName evidence="5">MerR family transcriptional regulator</fullName>
    </submittedName>
</protein>
<evidence type="ECO:0000256" key="1">
    <source>
        <dbReference type="ARBA" id="ARBA00023015"/>
    </source>
</evidence>
<sequence>MQTIDITRQKKNLPIGFVSQTTGVLPVTLRAWERRYGLIKPLRTEKGHRLYSEEDIALIRQIIRLINQGIAVGKVRQHLQDPEGTTASTSDWPQLRQQLLHAAQNLRKSTIIDLIRHAGKLYPLPMLASELITPVQHFIDQSDHSDRWAHSQLLEQSVTIYLDQRSHQVNLPAAAPTIFMVTMLAEKIPLSAHLFESIAREAGVDLRWLGRVPGISALTEIAHRHNIRAAVIWEDSEILGPWEALLSRLKSSLEIPVAIGGAFALQHAAKLQEISIPVLPADQQAAIAILKGWIETNTCP</sequence>
<keyword evidence="2" id="KW-0238">DNA-binding</keyword>
<evidence type="ECO:0000256" key="2">
    <source>
        <dbReference type="ARBA" id="ARBA00023125"/>
    </source>
</evidence>
<dbReference type="CDD" id="cd01104">
    <property type="entry name" value="HTH_MlrA-CarA"/>
    <property type="match status" value="1"/>
</dbReference>
<comment type="caution">
    <text evidence="5">The sequence shown here is derived from an EMBL/GenBank/DDBJ whole genome shotgun (WGS) entry which is preliminary data.</text>
</comment>
<dbReference type="InterPro" id="IPR000551">
    <property type="entry name" value="MerR-type_HTH_dom"/>
</dbReference>
<dbReference type="Pfam" id="PF13411">
    <property type="entry name" value="MerR_1"/>
    <property type="match status" value="1"/>
</dbReference>
<keyword evidence="1" id="KW-0805">Transcription regulation</keyword>
<dbReference type="EMBL" id="VBRY01000006">
    <property type="protein sequence ID" value="TLS67356.1"/>
    <property type="molecule type" value="Genomic_DNA"/>
</dbReference>
<keyword evidence="3" id="KW-0804">Transcription</keyword>
<dbReference type="RefSeq" id="WP_138239272.1">
    <property type="nucleotide sequence ID" value="NZ_VBRY01000006.1"/>
</dbReference>
<organism evidence="5 6">
    <name type="scientific">Mariprofundus erugo</name>
    <dbReference type="NCBI Taxonomy" id="2528639"/>
    <lineage>
        <taxon>Bacteria</taxon>
        <taxon>Pseudomonadati</taxon>
        <taxon>Pseudomonadota</taxon>
        <taxon>Candidatius Mariprofundia</taxon>
        <taxon>Mariprofundales</taxon>
        <taxon>Mariprofundaceae</taxon>
        <taxon>Mariprofundus</taxon>
    </lineage>
</organism>
<evidence type="ECO:0000313" key="5">
    <source>
        <dbReference type="EMBL" id="TLS67356.1"/>
    </source>
</evidence>
<dbReference type="OrthoDB" id="9800334at2"/>
<evidence type="ECO:0000259" key="4">
    <source>
        <dbReference type="PROSITE" id="PS50937"/>
    </source>
</evidence>
<keyword evidence="6" id="KW-1185">Reference proteome</keyword>
<accession>A0A5R9GLQ5</accession>
<dbReference type="InterPro" id="IPR047057">
    <property type="entry name" value="MerR_fam"/>
</dbReference>
<dbReference type="InterPro" id="IPR009061">
    <property type="entry name" value="DNA-bd_dom_put_sf"/>
</dbReference>
<reference evidence="5 6" key="1">
    <citation type="journal article" date="2019" name="Appl. Environ. Microbiol.">
        <title>Environmental Evidence and Genomic Insight of Iron-oxidizing Bacteria Preference Towards More Corrosion Resistant Stainless Steel at Higher Salinities.</title>
        <authorList>
            <person name="Garrison C.E."/>
            <person name="Price K.A."/>
            <person name="Field E.K."/>
        </authorList>
    </citation>
    <scope>NUCLEOTIDE SEQUENCE [LARGE SCALE GENOMIC DNA]</scope>
    <source>
        <strain evidence="5 6">P3</strain>
    </source>
</reference>
<name>A0A5R9GLQ5_9PROT</name>
<dbReference type="SMART" id="SM00422">
    <property type="entry name" value="HTH_MERR"/>
    <property type="match status" value="1"/>
</dbReference>
<dbReference type="PROSITE" id="PS50937">
    <property type="entry name" value="HTH_MERR_2"/>
    <property type="match status" value="1"/>
</dbReference>
<evidence type="ECO:0000313" key="6">
    <source>
        <dbReference type="Proteomes" id="UP000306585"/>
    </source>
</evidence>
<dbReference type="GO" id="GO:0003677">
    <property type="term" value="F:DNA binding"/>
    <property type="evidence" value="ECO:0007669"/>
    <property type="project" value="UniProtKB-KW"/>
</dbReference>
<dbReference type="PANTHER" id="PTHR30204:SF67">
    <property type="entry name" value="HTH-TYPE TRANSCRIPTIONAL REGULATOR MLRA-RELATED"/>
    <property type="match status" value="1"/>
</dbReference>
<dbReference type="AlphaFoldDB" id="A0A5R9GLQ5"/>
<proteinExistence type="predicted"/>